<accession>A0A285BVD0</accession>
<evidence type="ECO:0000313" key="1">
    <source>
        <dbReference type="EMBL" id="SNX58858.1"/>
    </source>
</evidence>
<name>A0A285BVD0_9PROT</name>
<dbReference type="EMBL" id="LT907782">
    <property type="protein sequence ID" value="SNX58858.1"/>
    <property type="molecule type" value="Genomic_DNA"/>
</dbReference>
<dbReference type="AlphaFoldDB" id="A0A285BVD0"/>
<proteinExistence type="predicted"/>
<organism evidence="1 2">
    <name type="scientific">Nitrosomonas ureae</name>
    <dbReference type="NCBI Taxonomy" id="44577"/>
    <lineage>
        <taxon>Bacteria</taxon>
        <taxon>Pseudomonadati</taxon>
        <taxon>Pseudomonadota</taxon>
        <taxon>Betaproteobacteria</taxon>
        <taxon>Nitrosomonadales</taxon>
        <taxon>Nitrosomonadaceae</taxon>
        <taxon>Nitrosomonas</taxon>
    </lineage>
</organism>
<evidence type="ECO:0000313" key="2">
    <source>
        <dbReference type="Proteomes" id="UP000242498"/>
    </source>
</evidence>
<reference evidence="1 2" key="1">
    <citation type="submission" date="2017-08" db="EMBL/GenBank/DDBJ databases">
        <authorList>
            <person name="de Groot N.N."/>
        </authorList>
    </citation>
    <scope>NUCLEOTIDE SEQUENCE [LARGE SCALE GENOMIC DNA]</scope>
    <source>
        <strain evidence="1 2">Nm15</strain>
    </source>
</reference>
<dbReference type="Proteomes" id="UP000242498">
    <property type="component" value="Chromosome I"/>
</dbReference>
<gene>
    <name evidence="1" type="ORF">SAMN06296273_0322</name>
</gene>
<sequence>MSELNLLFQRKRKLTISTQRTFPRMKFHLEKIENPHIHLYQAENFLHVHWSH</sequence>
<protein>
    <submittedName>
        <fullName evidence="1">Uncharacterized protein</fullName>
    </submittedName>
</protein>